<proteinExistence type="predicted"/>
<evidence type="ECO:0000313" key="8">
    <source>
        <dbReference type="Proteomes" id="UP001499882"/>
    </source>
</evidence>
<feature type="transmembrane region" description="Helical" evidence="6">
    <location>
        <begin position="56"/>
        <end position="78"/>
    </location>
</feature>
<protein>
    <submittedName>
        <fullName evidence="7">YihY/virulence factor BrkB family protein</fullName>
    </submittedName>
</protein>
<name>A0ABP8YBP8_9ACTN</name>
<evidence type="ECO:0000256" key="4">
    <source>
        <dbReference type="ARBA" id="ARBA00022989"/>
    </source>
</evidence>
<keyword evidence="8" id="KW-1185">Reference proteome</keyword>
<reference evidence="8" key="1">
    <citation type="journal article" date="2019" name="Int. J. Syst. Evol. Microbiol.">
        <title>The Global Catalogue of Microorganisms (GCM) 10K type strain sequencing project: providing services to taxonomists for standard genome sequencing and annotation.</title>
        <authorList>
            <consortium name="The Broad Institute Genomics Platform"/>
            <consortium name="The Broad Institute Genome Sequencing Center for Infectious Disease"/>
            <person name="Wu L."/>
            <person name="Ma J."/>
        </authorList>
    </citation>
    <scope>NUCLEOTIDE SEQUENCE [LARGE SCALE GENOMIC DNA]</scope>
    <source>
        <strain evidence="8">JCM 18532</strain>
    </source>
</reference>
<feature type="transmembrane region" description="Helical" evidence="6">
    <location>
        <begin position="207"/>
        <end position="226"/>
    </location>
</feature>
<feature type="transmembrane region" description="Helical" evidence="6">
    <location>
        <begin position="238"/>
        <end position="259"/>
    </location>
</feature>
<accession>A0ABP8YBP8</accession>
<dbReference type="PANTHER" id="PTHR30213:SF0">
    <property type="entry name" value="UPF0761 MEMBRANE PROTEIN YIHY"/>
    <property type="match status" value="1"/>
</dbReference>
<dbReference type="PANTHER" id="PTHR30213">
    <property type="entry name" value="INNER MEMBRANE PROTEIN YHJD"/>
    <property type="match status" value="1"/>
</dbReference>
<dbReference type="EMBL" id="BAABKN010000003">
    <property type="protein sequence ID" value="GAA4723124.1"/>
    <property type="molecule type" value="Genomic_DNA"/>
</dbReference>
<feature type="transmembrane region" description="Helical" evidence="6">
    <location>
        <begin position="279"/>
        <end position="300"/>
    </location>
</feature>
<keyword evidence="5 6" id="KW-0472">Membrane</keyword>
<organism evidence="7 8">
    <name type="scientific">Nocardioides endophyticus</name>
    <dbReference type="NCBI Taxonomy" id="1353775"/>
    <lineage>
        <taxon>Bacteria</taxon>
        <taxon>Bacillati</taxon>
        <taxon>Actinomycetota</taxon>
        <taxon>Actinomycetes</taxon>
        <taxon>Propionibacteriales</taxon>
        <taxon>Nocardioidaceae</taxon>
        <taxon>Nocardioides</taxon>
    </lineage>
</organism>
<evidence type="ECO:0000256" key="5">
    <source>
        <dbReference type="ARBA" id="ARBA00023136"/>
    </source>
</evidence>
<dbReference type="Pfam" id="PF03631">
    <property type="entry name" value="Virul_fac_BrkB"/>
    <property type="match status" value="1"/>
</dbReference>
<keyword evidence="4 6" id="KW-1133">Transmembrane helix</keyword>
<keyword evidence="2" id="KW-1003">Cell membrane</keyword>
<comment type="caution">
    <text evidence="7">The sequence shown here is derived from an EMBL/GenBank/DDBJ whole genome shotgun (WGS) entry which is preliminary data.</text>
</comment>
<gene>
    <name evidence="7" type="ORF">GCM10023350_01660</name>
</gene>
<evidence type="ECO:0000256" key="6">
    <source>
        <dbReference type="SAM" id="Phobius"/>
    </source>
</evidence>
<feature type="transmembrane region" description="Helical" evidence="6">
    <location>
        <begin position="166"/>
        <end position="187"/>
    </location>
</feature>
<dbReference type="Proteomes" id="UP001499882">
    <property type="component" value="Unassembled WGS sequence"/>
</dbReference>
<evidence type="ECO:0000256" key="2">
    <source>
        <dbReference type="ARBA" id="ARBA00022475"/>
    </source>
</evidence>
<comment type="subcellular location">
    <subcellularLocation>
        <location evidence="1">Cell membrane</location>
        <topology evidence="1">Multi-pass membrane protein</topology>
    </subcellularLocation>
</comment>
<sequence length="330" mass="36045">MPPAERAESQQPAAATVEPAAFAQWLRRTRDLIWRLVVTTVGSCMRYRVTGLAAEAAFFAVLSVPPLIFAMAGAIGFVTDRFSDDQVDEVRQAVIDLSSRALTESAVNEIIVKTIDDVLQGGRFDVISLGFVLALWSGSRALHVFVDTITIMHGLGGHRGIVKTRALSFGLYILAMVLGVFMVPLVVAGPGLVAEWLPQRLDFLIHFYWPVVVVISICFLATLYHVSVPVRTNWSFNLPGATFALFCWVVGSFLLRWFLTATSADSGSIYGPLAAPIAVLLWLYLVSIAVLIGAAVNAAFDTVFPQSSTMLARSELVQRLRRIGSRQDTD</sequence>
<evidence type="ECO:0000313" key="7">
    <source>
        <dbReference type="EMBL" id="GAA4723124.1"/>
    </source>
</evidence>
<dbReference type="InterPro" id="IPR017039">
    <property type="entry name" value="Virul_fac_BrkB"/>
</dbReference>
<dbReference type="PIRSF" id="PIRSF035875">
    <property type="entry name" value="RNase_BN"/>
    <property type="match status" value="1"/>
</dbReference>
<dbReference type="RefSeq" id="WP_345524615.1">
    <property type="nucleotide sequence ID" value="NZ_BAABKN010000003.1"/>
</dbReference>
<evidence type="ECO:0000256" key="1">
    <source>
        <dbReference type="ARBA" id="ARBA00004651"/>
    </source>
</evidence>
<feature type="transmembrane region" description="Helical" evidence="6">
    <location>
        <begin position="126"/>
        <end position="146"/>
    </location>
</feature>
<evidence type="ECO:0000256" key="3">
    <source>
        <dbReference type="ARBA" id="ARBA00022692"/>
    </source>
</evidence>
<keyword evidence="3 6" id="KW-0812">Transmembrane</keyword>